<feature type="chain" id="PRO_5045331806" description="DUF3570 domain-containing protein" evidence="2">
    <location>
        <begin position="31"/>
        <end position="347"/>
    </location>
</feature>
<dbReference type="RefSeq" id="WP_311582411.1">
    <property type="nucleotide sequence ID" value="NZ_JAVRIF010000006.1"/>
</dbReference>
<protein>
    <recommendedName>
        <fullName evidence="5">DUF3570 domain-containing protein</fullName>
    </recommendedName>
</protein>
<evidence type="ECO:0000313" key="4">
    <source>
        <dbReference type="Proteomes" id="UP001266357"/>
    </source>
</evidence>
<proteinExistence type="predicted"/>
<evidence type="ECO:0000256" key="2">
    <source>
        <dbReference type="SAM" id="SignalP"/>
    </source>
</evidence>
<dbReference type="Proteomes" id="UP001266357">
    <property type="component" value="Unassembled WGS sequence"/>
</dbReference>
<feature type="signal peptide" evidence="2">
    <location>
        <begin position="1"/>
        <end position="30"/>
    </location>
</feature>
<evidence type="ECO:0000313" key="3">
    <source>
        <dbReference type="EMBL" id="MDT0604398.1"/>
    </source>
</evidence>
<comment type="caution">
    <text evidence="3">The sequence shown here is derived from an EMBL/GenBank/DDBJ whole genome shotgun (WGS) entry which is preliminary data.</text>
</comment>
<evidence type="ECO:0000256" key="1">
    <source>
        <dbReference type="SAM" id="MobiDB-lite"/>
    </source>
</evidence>
<dbReference type="PROSITE" id="PS51257">
    <property type="entry name" value="PROKAR_LIPOPROTEIN"/>
    <property type="match status" value="1"/>
</dbReference>
<keyword evidence="4" id="KW-1185">Reference proteome</keyword>
<evidence type="ECO:0008006" key="5">
    <source>
        <dbReference type="Google" id="ProtNLM"/>
    </source>
</evidence>
<reference evidence="3 4" key="1">
    <citation type="submission" date="2023-09" db="EMBL/GenBank/DDBJ databases">
        <authorList>
            <person name="Rey-Velasco X."/>
        </authorList>
    </citation>
    <scope>NUCLEOTIDE SEQUENCE [LARGE SCALE GENOMIC DNA]</scope>
    <source>
        <strain evidence="3 4">W431</strain>
    </source>
</reference>
<sequence>MQQKLLFNFSNIGFSLIVACFMVSNTYAQAHEQVSTSDTKISKQQNEKSHSLQKNTNSSHSNEDYLWMESLHQSISNSVYQSAVWFDKFFLDENTEQATPRTNARIRIGWEPKARDWSEIDTRFRIKVKLPHFKDKIDLILSDDDELDQSNLPLDSPKAHQEGNEENFAAAVRFTHKKDKNRLLESRIGISGGDIFVKARHKRRYTWDNTHSFRFEPSLYYFIDDGLGAKLFLEYDYQLNPQSQLRVNYSIRGSEAFSGIRWKHSFYKLTQLEQNAATILGLKVEGERNGENGFLIDNYTLSYRYRFNAIKSWLYFEVEPFLEWSEQENYTTTPGLALRVEGFFYKG</sequence>
<dbReference type="EMBL" id="JAVRIF010000006">
    <property type="protein sequence ID" value="MDT0604398.1"/>
    <property type="molecule type" value="Genomic_DNA"/>
</dbReference>
<gene>
    <name evidence="3" type="ORF">RM573_12390</name>
</gene>
<keyword evidence="2" id="KW-0732">Signal</keyword>
<feature type="region of interest" description="Disordered" evidence="1">
    <location>
        <begin position="36"/>
        <end position="59"/>
    </location>
</feature>
<organism evidence="3 4">
    <name type="scientific">Thalassotalea castellviae</name>
    <dbReference type="NCBI Taxonomy" id="3075612"/>
    <lineage>
        <taxon>Bacteria</taxon>
        <taxon>Pseudomonadati</taxon>
        <taxon>Pseudomonadota</taxon>
        <taxon>Gammaproteobacteria</taxon>
        <taxon>Alteromonadales</taxon>
        <taxon>Colwelliaceae</taxon>
        <taxon>Thalassotalea</taxon>
    </lineage>
</organism>
<name>A0ABU3A3C6_9GAMM</name>
<accession>A0ABU3A3C6</accession>